<dbReference type="Proteomes" id="UP000280881">
    <property type="component" value="Unassembled WGS sequence"/>
</dbReference>
<feature type="transmembrane region" description="Helical" evidence="1">
    <location>
        <begin position="7"/>
        <end position="29"/>
    </location>
</feature>
<organism evidence="2 3">
    <name type="scientific">Thermovibrio guaymasensis</name>
    <dbReference type="NCBI Taxonomy" id="240167"/>
    <lineage>
        <taxon>Bacteria</taxon>
        <taxon>Pseudomonadati</taxon>
        <taxon>Aquificota</taxon>
        <taxon>Aquificia</taxon>
        <taxon>Desulfurobacteriales</taxon>
        <taxon>Desulfurobacteriaceae</taxon>
        <taxon>Thermovibrio</taxon>
    </lineage>
</organism>
<dbReference type="AlphaFoldDB" id="A0A420W5V0"/>
<name>A0A420W5V0_9BACT</name>
<keyword evidence="3" id="KW-1185">Reference proteome</keyword>
<dbReference type="OrthoDB" id="15417at2"/>
<keyword evidence="1" id="KW-0472">Membrane</keyword>
<keyword evidence="1" id="KW-0812">Transmembrane</keyword>
<sequence length="128" mass="14461">MKEFNSFLKTLLVTEVSLFLISTLTLLFTKGISNFTSSFLVGYSVMAFDLFLLARFSKKVPQLVSLGHFPRSGFLWRFLAVALILFGISLFTQVDFFAIISAVATANFGLFLAVILSRKEWEKWNTEA</sequence>
<gene>
    <name evidence="2" type="ORF">C7457_1560</name>
</gene>
<feature type="transmembrane region" description="Helical" evidence="1">
    <location>
        <begin position="35"/>
        <end position="54"/>
    </location>
</feature>
<evidence type="ECO:0008006" key="4">
    <source>
        <dbReference type="Google" id="ProtNLM"/>
    </source>
</evidence>
<feature type="transmembrane region" description="Helical" evidence="1">
    <location>
        <begin position="97"/>
        <end position="116"/>
    </location>
</feature>
<keyword evidence="1" id="KW-1133">Transmembrane helix</keyword>
<feature type="transmembrane region" description="Helical" evidence="1">
    <location>
        <begin position="74"/>
        <end position="91"/>
    </location>
</feature>
<evidence type="ECO:0000313" key="2">
    <source>
        <dbReference type="EMBL" id="RKQ60480.1"/>
    </source>
</evidence>
<comment type="caution">
    <text evidence="2">The sequence shown here is derived from an EMBL/GenBank/DDBJ whole genome shotgun (WGS) entry which is preliminary data.</text>
</comment>
<evidence type="ECO:0000256" key="1">
    <source>
        <dbReference type="SAM" id="Phobius"/>
    </source>
</evidence>
<dbReference type="EMBL" id="RBIE01000004">
    <property type="protein sequence ID" value="RKQ60480.1"/>
    <property type="molecule type" value="Genomic_DNA"/>
</dbReference>
<dbReference type="RefSeq" id="WP_121171749.1">
    <property type="nucleotide sequence ID" value="NZ_RBIE01000004.1"/>
</dbReference>
<proteinExistence type="predicted"/>
<reference evidence="2 3" key="1">
    <citation type="submission" date="2018-10" db="EMBL/GenBank/DDBJ databases">
        <title>Genomic Encyclopedia of Type Strains, Phase IV (KMG-IV): sequencing the most valuable type-strain genomes for metagenomic binning, comparative biology and taxonomic classification.</title>
        <authorList>
            <person name="Goeker M."/>
        </authorList>
    </citation>
    <scope>NUCLEOTIDE SEQUENCE [LARGE SCALE GENOMIC DNA]</scope>
    <source>
        <strain evidence="2 3">DSM 15521</strain>
    </source>
</reference>
<accession>A0A420W5V0</accession>
<evidence type="ECO:0000313" key="3">
    <source>
        <dbReference type="Proteomes" id="UP000280881"/>
    </source>
</evidence>
<protein>
    <recommendedName>
        <fullName evidence="4">ATP synthase I subunit</fullName>
    </recommendedName>
</protein>